<comment type="similarity">
    <text evidence="1">Belongs to the WD repeat WDR55 family.</text>
</comment>
<dbReference type="InterPro" id="IPR050505">
    <property type="entry name" value="WDR55/POC1"/>
</dbReference>
<evidence type="ECO:0000256" key="4">
    <source>
        <dbReference type="ARBA" id="ARBA00039238"/>
    </source>
</evidence>
<evidence type="ECO:0000313" key="8">
    <source>
        <dbReference type="Proteomes" id="UP000240830"/>
    </source>
</evidence>
<keyword evidence="3" id="KW-0677">Repeat</keyword>
<evidence type="ECO:0000256" key="3">
    <source>
        <dbReference type="ARBA" id="ARBA00022737"/>
    </source>
</evidence>
<dbReference type="EMBL" id="MTSL01000105">
    <property type="protein sequence ID" value="PJF18724.1"/>
    <property type="molecule type" value="Genomic_DNA"/>
</dbReference>
<evidence type="ECO:0000256" key="2">
    <source>
        <dbReference type="ARBA" id="ARBA00022574"/>
    </source>
</evidence>
<dbReference type="InterPro" id="IPR015943">
    <property type="entry name" value="WD40/YVTN_repeat-like_dom_sf"/>
</dbReference>
<protein>
    <recommendedName>
        <fullName evidence="4">WD repeat-containing protein JIP5</fullName>
    </recommendedName>
    <alternativeName>
        <fullName evidence="5">WD repeat-containing protein jip5</fullName>
    </alternativeName>
</protein>
<organism evidence="7 8">
    <name type="scientific">Paramicrosporidium saccamoebae</name>
    <dbReference type="NCBI Taxonomy" id="1246581"/>
    <lineage>
        <taxon>Eukaryota</taxon>
        <taxon>Fungi</taxon>
        <taxon>Fungi incertae sedis</taxon>
        <taxon>Cryptomycota</taxon>
        <taxon>Cryptomycota incertae sedis</taxon>
        <taxon>Paramicrosporidium</taxon>
    </lineage>
</organism>
<evidence type="ECO:0000256" key="6">
    <source>
        <dbReference type="SAM" id="MobiDB-lite"/>
    </source>
</evidence>
<dbReference type="PANTHER" id="PTHR44019">
    <property type="entry name" value="WD REPEAT-CONTAINING PROTEIN 55"/>
    <property type="match status" value="1"/>
</dbReference>
<dbReference type="Proteomes" id="UP000240830">
    <property type="component" value="Unassembled WGS sequence"/>
</dbReference>
<feature type="compositionally biased region" description="Acidic residues" evidence="6">
    <location>
        <begin position="327"/>
        <end position="341"/>
    </location>
</feature>
<accession>A0A2H9TLV5</accession>
<dbReference type="PANTHER" id="PTHR44019:SF20">
    <property type="entry name" value="WD REPEAT-CONTAINING PROTEIN 55"/>
    <property type="match status" value="1"/>
</dbReference>
<comment type="caution">
    <text evidence="7">The sequence shown here is derived from an EMBL/GenBank/DDBJ whole genome shotgun (WGS) entry which is preliminary data.</text>
</comment>
<feature type="region of interest" description="Disordered" evidence="6">
    <location>
        <begin position="315"/>
        <end position="366"/>
    </location>
</feature>
<keyword evidence="8" id="KW-1185">Reference proteome</keyword>
<evidence type="ECO:0000313" key="7">
    <source>
        <dbReference type="EMBL" id="PJF18724.1"/>
    </source>
</evidence>
<dbReference type="STRING" id="1246581.A0A2H9TLV5"/>
<name>A0A2H9TLV5_9FUNG</name>
<dbReference type="InterPro" id="IPR036322">
    <property type="entry name" value="WD40_repeat_dom_sf"/>
</dbReference>
<evidence type="ECO:0000256" key="1">
    <source>
        <dbReference type="ARBA" id="ARBA00007625"/>
    </source>
</evidence>
<feature type="compositionally biased region" description="Basic residues" evidence="6">
    <location>
        <begin position="346"/>
        <end position="356"/>
    </location>
</feature>
<dbReference type="AlphaFoldDB" id="A0A2H9TLV5"/>
<dbReference type="SUPFAM" id="SSF50978">
    <property type="entry name" value="WD40 repeat-like"/>
    <property type="match status" value="1"/>
</dbReference>
<keyword evidence="2" id="KW-0853">WD repeat</keyword>
<dbReference type="OrthoDB" id="2288928at2759"/>
<sequence>MFKVELPEKLGVPTDIVTLGEENIFLVATSRGFVLKYKENGAAFVATGKWRPFKKSIRKLAIADDLILAASTTGNIAVIDGTADAEDGFQVLECDEEFGCISALVCGGSKDVYVGNDDGDVFVCTLVEKTTISISKMYDHHDDYISSLQVVSAKKTLIVGSGDGTMSVIDLKKEKMLAVSKNFEEDVTAVLTLGVSGKVLLGTALGALKLFKWNYWGAPCDTLKSKLHSYSSINDAIMLNEELKMIATAGGDGKLRILRATPLSIGIEVLDAQDSLERLAWIKSGDEDGFILAISADDPSVHVVRVTSSLLEEAATSDGACKGESGSDSDSDSTDESDSDEEQPKAKKQKTAKRKPTASGFFKDLD</sequence>
<dbReference type="Gene3D" id="2.130.10.10">
    <property type="entry name" value="YVTN repeat-like/Quinoprotein amine dehydrogenase"/>
    <property type="match status" value="1"/>
</dbReference>
<gene>
    <name evidence="7" type="ORF">PSACC_01463</name>
</gene>
<dbReference type="InterPro" id="IPR001680">
    <property type="entry name" value="WD40_rpt"/>
</dbReference>
<dbReference type="SMART" id="SM00320">
    <property type="entry name" value="WD40"/>
    <property type="match status" value="3"/>
</dbReference>
<reference evidence="7 8" key="1">
    <citation type="submission" date="2016-10" db="EMBL/GenBank/DDBJ databases">
        <title>The genome of Paramicrosporidium saccamoebae is the missing link in understanding Cryptomycota and Microsporidia evolution.</title>
        <authorList>
            <person name="Quandt C.A."/>
            <person name="Beaudet D."/>
            <person name="Corsaro D."/>
            <person name="Michel R."/>
            <person name="Corradi N."/>
            <person name="James T."/>
        </authorList>
    </citation>
    <scope>NUCLEOTIDE SEQUENCE [LARGE SCALE GENOMIC DNA]</scope>
    <source>
        <strain evidence="7 8">KSL3</strain>
    </source>
</reference>
<proteinExistence type="inferred from homology"/>
<evidence type="ECO:0000256" key="5">
    <source>
        <dbReference type="ARBA" id="ARBA00039514"/>
    </source>
</evidence>